<comment type="caution">
    <text evidence="6">The sequence shown here is derived from an EMBL/GenBank/DDBJ whole genome shotgun (WGS) entry which is preliminary data.</text>
</comment>
<evidence type="ECO:0000256" key="4">
    <source>
        <dbReference type="SAM" id="SignalP"/>
    </source>
</evidence>
<feature type="domain" description="CUB" evidence="5">
    <location>
        <begin position="162"/>
        <end position="273"/>
    </location>
</feature>
<dbReference type="SUPFAM" id="SSF49854">
    <property type="entry name" value="Spermadhesin, CUB domain"/>
    <property type="match status" value="1"/>
</dbReference>
<reference evidence="6 7" key="1">
    <citation type="submission" date="2015-12" db="EMBL/GenBank/DDBJ databases">
        <title>The genome of Folsomia candida.</title>
        <authorList>
            <person name="Faddeeva A."/>
            <person name="Derks M.F."/>
            <person name="Anvar Y."/>
            <person name="Smit S."/>
            <person name="Van Straalen N."/>
            <person name="Roelofs D."/>
        </authorList>
    </citation>
    <scope>NUCLEOTIDE SEQUENCE [LARGE SCALE GENOMIC DNA]</scope>
    <source>
        <strain evidence="6 7">VU population</strain>
        <tissue evidence="6">Whole body</tissue>
    </source>
</reference>
<gene>
    <name evidence="6" type="ORF">Fcan01_01256</name>
</gene>
<evidence type="ECO:0000256" key="3">
    <source>
        <dbReference type="PROSITE-ProRule" id="PRU00059"/>
    </source>
</evidence>
<evidence type="ECO:0000256" key="1">
    <source>
        <dbReference type="ARBA" id="ARBA00022737"/>
    </source>
</evidence>
<dbReference type="InterPro" id="IPR000859">
    <property type="entry name" value="CUB_dom"/>
</dbReference>
<dbReference type="OrthoDB" id="6366701at2759"/>
<sequence length="273" mass="29831">MKSFTVLQIVALIAGTMAYPNMEPVKNGGRPSGILVDEDAVPVVNVTTCGGYINSSSATISYQPGASIRADQVCVWVVKAPYDSIRFHLVSTGLGENDGLYLTRFINLIPGFQYNISTIGENYTYTAGPVLVTLSVGHAPTRGFTLQFFSSGLADVSTPDYTGYTSLTLNNGNFSYPADGSNYRNNERAFFLVNPTVPSIRTLRFTRMDLESASGCTYDAVVIYNWYENRYNQITRVCGTQLPPVLTLESGLGLVTFETDSSVVQTGFSFEWL</sequence>
<dbReference type="SMART" id="SM00042">
    <property type="entry name" value="CUB"/>
    <property type="match status" value="1"/>
</dbReference>
<dbReference type="InterPro" id="IPR035914">
    <property type="entry name" value="Sperma_CUB_dom_sf"/>
</dbReference>
<name>A0A226F7X6_FOLCA</name>
<evidence type="ECO:0000313" key="7">
    <source>
        <dbReference type="Proteomes" id="UP000198287"/>
    </source>
</evidence>
<dbReference type="EMBL" id="LNIX01000001">
    <property type="protein sequence ID" value="OXA64966.1"/>
    <property type="molecule type" value="Genomic_DNA"/>
</dbReference>
<feature type="signal peptide" evidence="4">
    <location>
        <begin position="1"/>
        <end position="18"/>
    </location>
</feature>
<accession>A0A226F7X6</accession>
<dbReference type="Proteomes" id="UP000198287">
    <property type="component" value="Unassembled WGS sequence"/>
</dbReference>
<organism evidence="6 7">
    <name type="scientific">Folsomia candida</name>
    <name type="common">Springtail</name>
    <dbReference type="NCBI Taxonomy" id="158441"/>
    <lineage>
        <taxon>Eukaryota</taxon>
        <taxon>Metazoa</taxon>
        <taxon>Ecdysozoa</taxon>
        <taxon>Arthropoda</taxon>
        <taxon>Hexapoda</taxon>
        <taxon>Collembola</taxon>
        <taxon>Entomobryomorpha</taxon>
        <taxon>Isotomoidea</taxon>
        <taxon>Isotomidae</taxon>
        <taxon>Proisotominae</taxon>
        <taxon>Folsomia</taxon>
    </lineage>
</organism>
<feature type="chain" id="PRO_5012149618" evidence="4">
    <location>
        <begin position="19"/>
        <end position="273"/>
    </location>
</feature>
<evidence type="ECO:0000256" key="2">
    <source>
        <dbReference type="ARBA" id="ARBA00023157"/>
    </source>
</evidence>
<dbReference type="Gene3D" id="2.60.120.290">
    <property type="entry name" value="Spermadhesin, CUB domain"/>
    <property type="match status" value="1"/>
</dbReference>
<dbReference type="PANTHER" id="PTHR24251">
    <property type="entry name" value="OVOCHYMASE-RELATED"/>
    <property type="match status" value="1"/>
</dbReference>
<dbReference type="PROSITE" id="PS01180">
    <property type="entry name" value="CUB"/>
    <property type="match status" value="1"/>
</dbReference>
<dbReference type="Pfam" id="PF00431">
    <property type="entry name" value="CUB"/>
    <property type="match status" value="1"/>
</dbReference>
<comment type="caution">
    <text evidence="3">Lacks conserved residue(s) required for the propagation of feature annotation.</text>
</comment>
<proteinExistence type="predicted"/>
<protein>
    <submittedName>
        <fullName evidence="6">Neuropilin-2</fullName>
    </submittedName>
</protein>
<keyword evidence="4" id="KW-0732">Signal</keyword>
<keyword evidence="1" id="KW-0677">Repeat</keyword>
<dbReference type="CDD" id="cd00041">
    <property type="entry name" value="CUB"/>
    <property type="match status" value="1"/>
</dbReference>
<dbReference type="PANTHER" id="PTHR24251:SF30">
    <property type="entry name" value="MEMBRANE FRIZZLED-RELATED PROTEIN"/>
    <property type="match status" value="1"/>
</dbReference>
<dbReference type="AlphaFoldDB" id="A0A226F7X6"/>
<keyword evidence="7" id="KW-1185">Reference proteome</keyword>
<evidence type="ECO:0000313" key="6">
    <source>
        <dbReference type="EMBL" id="OXA64966.1"/>
    </source>
</evidence>
<evidence type="ECO:0000259" key="5">
    <source>
        <dbReference type="PROSITE" id="PS01180"/>
    </source>
</evidence>
<keyword evidence="2" id="KW-1015">Disulfide bond</keyword>